<keyword evidence="3" id="KW-1185">Reference proteome</keyword>
<dbReference type="RefSeq" id="WP_301701551.1">
    <property type="nucleotide sequence ID" value="NZ_JAUJYW010000008.1"/>
</dbReference>
<dbReference type="EMBL" id="JAUJYW010000008">
    <property type="protein sequence ID" value="MDN8601364.1"/>
    <property type="molecule type" value="Genomic_DNA"/>
</dbReference>
<evidence type="ECO:0000313" key="3">
    <source>
        <dbReference type="Proteomes" id="UP001174867"/>
    </source>
</evidence>
<dbReference type="InterPro" id="IPR044922">
    <property type="entry name" value="DUF2063_N_sf"/>
</dbReference>
<protein>
    <submittedName>
        <fullName evidence="2">DNA-binding domain-containing protein</fullName>
    </submittedName>
</protein>
<dbReference type="Proteomes" id="UP001174867">
    <property type="component" value="Unassembled WGS sequence"/>
</dbReference>
<proteinExistence type="predicted"/>
<organism evidence="2 3">
    <name type="scientific">Citrobacter enshiensis</name>
    <dbReference type="NCBI Taxonomy" id="2971264"/>
    <lineage>
        <taxon>Bacteria</taxon>
        <taxon>Pseudomonadati</taxon>
        <taxon>Pseudomonadota</taxon>
        <taxon>Gammaproteobacteria</taxon>
        <taxon>Enterobacterales</taxon>
        <taxon>Enterobacteriaceae</taxon>
        <taxon>Citrobacter</taxon>
    </lineage>
</organism>
<reference evidence="2 3" key="1">
    <citation type="submission" date="2023-07" db="EMBL/GenBank/DDBJ databases">
        <title>Citrobacter selenititolerans sp. nov., isolated from seleniferous soil.</title>
        <authorList>
            <person name="Zhang S."/>
            <person name="Li K."/>
            <person name="Peng J."/>
            <person name="Wang H."/>
            <person name="Sun J."/>
            <person name="Guo Y."/>
        </authorList>
    </citation>
    <scope>NUCLEOTIDE SEQUENCE [LARGE SCALE GENOMIC DNA]</scope>
    <source>
        <strain evidence="2 3">S2-9</strain>
    </source>
</reference>
<accession>A0ABT8PY96</accession>
<evidence type="ECO:0000259" key="1">
    <source>
        <dbReference type="Pfam" id="PF09836"/>
    </source>
</evidence>
<keyword evidence="2" id="KW-0238">DNA-binding</keyword>
<sequence length="243" mass="27878">MTTHYLAPALLVEMEATFSAQLRARTTAGETSSRGMSLYRKIVRENIGGVLQRVFPLFCQRINDADIQDLTEAFLHQHQASQPEFHQVATELLLFMRQQRQLSPHDLALIEYEWLMYAVEIDDSHVPAPQKISQPLAQTGAVDVVRNPTLKMVALPFRIHEGEPCYEDEGRLNYFALYRKHNNALYQKRLSQVDVQLLSAINHQIISAERLLNTASRILADFSLRSWLETNNNDELLSLKYKG</sequence>
<comment type="caution">
    <text evidence="2">The sequence shown here is derived from an EMBL/GenBank/DDBJ whole genome shotgun (WGS) entry which is preliminary data.</text>
</comment>
<dbReference type="Pfam" id="PF09836">
    <property type="entry name" value="DUF2063"/>
    <property type="match status" value="1"/>
</dbReference>
<dbReference type="GO" id="GO:0003677">
    <property type="term" value="F:DNA binding"/>
    <property type="evidence" value="ECO:0007669"/>
    <property type="project" value="UniProtKB-KW"/>
</dbReference>
<gene>
    <name evidence="2" type="ORF">Q0A17_18385</name>
</gene>
<dbReference type="Gene3D" id="1.10.150.690">
    <property type="entry name" value="DUF2063"/>
    <property type="match status" value="1"/>
</dbReference>
<evidence type="ECO:0000313" key="2">
    <source>
        <dbReference type="EMBL" id="MDN8601364.1"/>
    </source>
</evidence>
<name>A0ABT8PY96_9ENTR</name>
<dbReference type="InterPro" id="IPR018640">
    <property type="entry name" value="DUF2063"/>
</dbReference>
<feature type="domain" description="Putative DNA-binding" evidence="1">
    <location>
        <begin position="14"/>
        <end position="96"/>
    </location>
</feature>